<protein>
    <submittedName>
        <fullName evidence="3">Uncharacterized protein</fullName>
    </submittedName>
</protein>
<feature type="transmembrane region" description="Helical" evidence="2">
    <location>
        <begin position="547"/>
        <end position="566"/>
    </location>
</feature>
<name>A0ABQ9X183_9EUKA</name>
<feature type="transmembrane region" description="Helical" evidence="2">
    <location>
        <begin position="93"/>
        <end position="111"/>
    </location>
</feature>
<feature type="transmembrane region" description="Helical" evidence="2">
    <location>
        <begin position="360"/>
        <end position="379"/>
    </location>
</feature>
<feature type="transmembrane region" description="Helical" evidence="2">
    <location>
        <begin position="309"/>
        <end position="329"/>
    </location>
</feature>
<dbReference type="Proteomes" id="UP001281761">
    <property type="component" value="Unassembled WGS sequence"/>
</dbReference>
<feature type="transmembrane region" description="Helical" evidence="2">
    <location>
        <begin position="437"/>
        <end position="462"/>
    </location>
</feature>
<evidence type="ECO:0000313" key="3">
    <source>
        <dbReference type="EMBL" id="KAK2944381.1"/>
    </source>
</evidence>
<sequence length="837" mass="94237">MEFTNRSQEAMNCKVRPLSTLSVQTSEISEDNFTVFLDESDDYNSRSNITVYQTTRKLGQSGKELLPIFQSLTVKARAVSKTEATGKVTIHELMVYNIPIVTVLLFVFFLPRPLINTIISTVASLLNEINSIVLRYIIIVVFIMIIASLFPYIASSFQLTEYTRNMKGFMNIFIETTVEVLVAALQSITGIIASIPKMIEISFSFILHLPPFAVKSFTTLLSLIKNTFITTSPPQLDDLTLPFVSSKLGLFVILFYPIFVHLTKSAHISMCDIICSVILARNSLVTISIPSHLSSYEPFTPFFDFLTTLPQWASIAVAIVLMIFALNLTGLRITHAWLSNFLFLASYFVLGTSGITLPSFFHVVPAFLLPLSSTFPRIVRNQLGKKQEKKKAVRDSRILLIHSLCFTLLFTHLFADAKPSSFSLPLPLTLSFGAQQSILVNIPSLFALSAFILFVVDLFITFRRTEGATVLHKALNSSSSILLFISFLLVSLPTAAENPDLPDLQNVGRVVDYFTMTVPVSDRHVPLFSLFLPMSTDPTKDGFSSCFHNLNASQMLLFVLIPIFFLSEQMKNEQHGIAEEKKQESQKMREMLRHYSTTPDQPFEWKEKIGIRTALRIAESYAIQHLLFTIFVVLSLPTATLDKMSLTSPPMASDTSTLLSLILSCSYPPRIVLMCRLFFVVLVLHINLFVVLLPFQAIQQKCTKRMAEGEKKVKETQRRLTSRFTKKPMRNASPDEMGDWNNDVDEEDTRSLFSERTFTNGREHRVSGSVSREEESIVTPANRRGRDSRSPTPPNTVRTVGEMMAMSNANKRRARHTTTGAESYGNYADPSFMRYGI</sequence>
<comment type="caution">
    <text evidence="3">The sequence shown here is derived from an EMBL/GenBank/DDBJ whole genome shotgun (WGS) entry which is preliminary data.</text>
</comment>
<proteinExistence type="predicted"/>
<keyword evidence="2" id="KW-0812">Transmembrane</keyword>
<dbReference type="EMBL" id="JARBJD010000301">
    <property type="protein sequence ID" value="KAK2944381.1"/>
    <property type="molecule type" value="Genomic_DNA"/>
</dbReference>
<feature type="transmembrane region" description="Helical" evidence="2">
    <location>
        <begin position="671"/>
        <end position="695"/>
    </location>
</feature>
<feature type="transmembrane region" description="Helical" evidence="2">
    <location>
        <begin position="270"/>
        <end position="289"/>
    </location>
</feature>
<feature type="compositionally biased region" description="Basic and acidic residues" evidence="1">
    <location>
        <begin position="761"/>
        <end position="775"/>
    </location>
</feature>
<feature type="transmembrane region" description="Helical" evidence="2">
    <location>
        <begin position="399"/>
        <end position="417"/>
    </location>
</feature>
<feature type="transmembrane region" description="Helical" evidence="2">
    <location>
        <begin position="132"/>
        <end position="152"/>
    </location>
</feature>
<feature type="transmembrane region" description="Helical" evidence="2">
    <location>
        <begin position="474"/>
        <end position="496"/>
    </location>
</feature>
<gene>
    <name evidence="3" type="ORF">BLNAU_20683</name>
</gene>
<organism evidence="3 4">
    <name type="scientific">Blattamonas nauphoetae</name>
    <dbReference type="NCBI Taxonomy" id="2049346"/>
    <lineage>
        <taxon>Eukaryota</taxon>
        <taxon>Metamonada</taxon>
        <taxon>Preaxostyla</taxon>
        <taxon>Oxymonadida</taxon>
        <taxon>Blattamonas</taxon>
    </lineage>
</organism>
<reference evidence="3 4" key="1">
    <citation type="journal article" date="2022" name="bioRxiv">
        <title>Genomics of Preaxostyla Flagellates Illuminates Evolutionary Transitions and the Path Towards Mitochondrial Loss.</title>
        <authorList>
            <person name="Novak L.V.F."/>
            <person name="Treitli S.C."/>
            <person name="Pyrih J."/>
            <person name="Halakuc P."/>
            <person name="Pipaliya S.V."/>
            <person name="Vacek V."/>
            <person name="Brzon O."/>
            <person name="Soukal P."/>
            <person name="Eme L."/>
            <person name="Dacks J.B."/>
            <person name="Karnkowska A."/>
            <person name="Elias M."/>
            <person name="Hampl V."/>
        </authorList>
    </citation>
    <scope>NUCLEOTIDE SEQUENCE [LARGE SCALE GENOMIC DNA]</scope>
    <source>
        <strain evidence="3">NAU3</strain>
        <tissue evidence="3">Gut</tissue>
    </source>
</reference>
<evidence type="ECO:0000256" key="2">
    <source>
        <dbReference type="SAM" id="Phobius"/>
    </source>
</evidence>
<feature type="transmembrane region" description="Helical" evidence="2">
    <location>
        <begin position="205"/>
        <end position="224"/>
    </location>
</feature>
<keyword evidence="4" id="KW-1185">Reference proteome</keyword>
<feature type="transmembrane region" description="Helical" evidence="2">
    <location>
        <begin position="172"/>
        <end position="193"/>
    </location>
</feature>
<keyword evidence="2" id="KW-1133">Transmembrane helix</keyword>
<feature type="region of interest" description="Disordered" evidence="1">
    <location>
        <begin position="761"/>
        <end position="798"/>
    </location>
</feature>
<feature type="transmembrane region" description="Helical" evidence="2">
    <location>
        <begin position="621"/>
        <end position="641"/>
    </location>
</feature>
<evidence type="ECO:0000256" key="1">
    <source>
        <dbReference type="SAM" id="MobiDB-lite"/>
    </source>
</evidence>
<evidence type="ECO:0000313" key="4">
    <source>
        <dbReference type="Proteomes" id="UP001281761"/>
    </source>
</evidence>
<feature type="transmembrane region" description="Helical" evidence="2">
    <location>
        <begin position="336"/>
        <end position="354"/>
    </location>
</feature>
<accession>A0ABQ9X183</accession>
<keyword evidence="2" id="KW-0472">Membrane</keyword>
<feature type="transmembrane region" description="Helical" evidence="2">
    <location>
        <begin position="244"/>
        <end position="263"/>
    </location>
</feature>